<proteinExistence type="predicted"/>
<dbReference type="RefSeq" id="WP_199879761.1">
    <property type="nucleotide sequence ID" value="NZ_VVIQ01000001.1"/>
</dbReference>
<dbReference type="Proteomes" id="UP000482295">
    <property type="component" value="Unassembled WGS sequence"/>
</dbReference>
<accession>A0A7C9LRK2</accession>
<sequence length="86" mass="9711">MTIDYTMRDNSLYNNVTIHCTALLQFIIQHCYNSLYSALQLIDNASSDGFSAVSILLYNERGYVQEAPTYPLNYVCVSDLLTTTSN</sequence>
<comment type="caution">
    <text evidence="1">The sequence shown here is derived from an EMBL/GenBank/DDBJ whole genome shotgun (WGS) entry which is preliminary data.</text>
</comment>
<name>A0A7C9LRK2_9BACT</name>
<evidence type="ECO:0000313" key="1">
    <source>
        <dbReference type="EMBL" id="MUL26899.1"/>
    </source>
</evidence>
<dbReference type="EMBL" id="VVIQ01000001">
    <property type="protein sequence ID" value="MUL26899.1"/>
    <property type="molecule type" value="Genomic_DNA"/>
</dbReference>
<reference evidence="1 2" key="1">
    <citation type="submission" date="2019-09" db="EMBL/GenBank/DDBJ databases">
        <title>Prevotella A2879 sp. nov., isolated from an abscess of a patient.</title>
        <authorList>
            <person name="Buhl M."/>
            <person name="Oberhettinger P."/>
        </authorList>
    </citation>
    <scope>NUCLEOTIDE SEQUENCE [LARGE SCALE GENOMIC DNA]</scope>
    <source>
        <strain evidence="1 2">A2879</strain>
    </source>
</reference>
<organism evidence="1 2">
    <name type="scientific">Prevotella vespertina</name>
    <dbReference type="NCBI Taxonomy" id="2608404"/>
    <lineage>
        <taxon>Bacteria</taxon>
        <taxon>Pseudomonadati</taxon>
        <taxon>Bacteroidota</taxon>
        <taxon>Bacteroidia</taxon>
        <taxon>Bacteroidales</taxon>
        <taxon>Prevotellaceae</taxon>
        <taxon>Prevotella</taxon>
    </lineage>
</organism>
<protein>
    <submittedName>
        <fullName evidence="1">Uncharacterized protein</fullName>
    </submittedName>
</protein>
<gene>
    <name evidence="1" type="ORF">F0475_00850</name>
</gene>
<keyword evidence="2" id="KW-1185">Reference proteome</keyword>
<evidence type="ECO:0000313" key="2">
    <source>
        <dbReference type="Proteomes" id="UP000482295"/>
    </source>
</evidence>
<dbReference type="AlphaFoldDB" id="A0A7C9LRK2"/>